<dbReference type="SUPFAM" id="SSF46689">
    <property type="entry name" value="Homeodomain-like"/>
    <property type="match status" value="1"/>
</dbReference>
<feature type="domain" description="HTH araC/xylS-type" evidence="4">
    <location>
        <begin position="225"/>
        <end position="326"/>
    </location>
</feature>
<gene>
    <name evidence="5" type="ORF">D5H75_33680</name>
</gene>
<dbReference type="SMART" id="SM00342">
    <property type="entry name" value="HTH_ARAC"/>
    <property type="match status" value="1"/>
</dbReference>
<comment type="caution">
    <text evidence="5">The sequence shown here is derived from an EMBL/GenBank/DDBJ whole genome shotgun (WGS) entry which is preliminary data.</text>
</comment>
<proteinExistence type="predicted"/>
<dbReference type="EMBL" id="QZEY01000020">
    <property type="protein sequence ID" value="RJL22941.1"/>
    <property type="molecule type" value="Genomic_DNA"/>
</dbReference>
<evidence type="ECO:0000313" key="5">
    <source>
        <dbReference type="EMBL" id="RJL22941.1"/>
    </source>
</evidence>
<dbReference type="GO" id="GO:0043565">
    <property type="term" value="F:sequence-specific DNA binding"/>
    <property type="evidence" value="ECO:0007669"/>
    <property type="project" value="InterPro"/>
</dbReference>
<dbReference type="Pfam" id="PF14525">
    <property type="entry name" value="AraC_binding_2"/>
    <property type="match status" value="1"/>
</dbReference>
<dbReference type="PROSITE" id="PS01124">
    <property type="entry name" value="HTH_ARAC_FAMILY_2"/>
    <property type="match status" value="1"/>
</dbReference>
<dbReference type="PRINTS" id="PR00032">
    <property type="entry name" value="HTHARAC"/>
</dbReference>
<protein>
    <submittedName>
        <fullName evidence="5">Helix-turn-helix domain-containing protein</fullName>
    </submittedName>
</protein>
<dbReference type="Gene3D" id="1.10.10.60">
    <property type="entry name" value="Homeodomain-like"/>
    <property type="match status" value="1"/>
</dbReference>
<reference evidence="5 6" key="1">
    <citation type="submission" date="2018-09" db="EMBL/GenBank/DDBJ databases">
        <title>YIM 75507 draft genome.</title>
        <authorList>
            <person name="Tang S."/>
            <person name="Feng Y."/>
        </authorList>
    </citation>
    <scope>NUCLEOTIDE SEQUENCE [LARGE SCALE GENOMIC DNA]</scope>
    <source>
        <strain evidence="5 6">YIM 75507</strain>
    </source>
</reference>
<evidence type="ECO:0000313" key="6">
    <source>
        <dbReference type="Proteomes" id="UP000265768"/>
    </source>
</evidence>
<evidence type="ECO:0000256" key="2">
    <source>
        <dbReference type="ARBA" id="ARBA00023125"/>
    </source>
</evidence>
<keyword evidence="1" id="KW-0805">Transcription regulation</keyword>
<dbReference type="Proteomes" id="UP000265768">
    <property type="component" value="Unassembled WGS sequence"/>
</dbReference>
<dbReference type="InterPro" id="IPR035418">
    <property type="entry name" value="AraC-bd_2"/>
</dbReference>
<dbReference type="OrthoDB" id="9799345at2"/>
<evidence type="ECO:0000259" key="4">
    <source>
        <dbReference type="PROSITE" id="PS01124"/>
    </source>
</evidence>
<dbReference type="InterPro" id="IPR009057">
    <property type="entry name" value="Homeodomain-like_sf"/>
</dbReference>
<keyword evidence="2" id="KW-0238">DNA-binding</keyword>
<dbReference type="InterPro" id="IPR018060">
    <property type="entry name" value="HTH_AraC"/>
</dbReference>
<evidence type="ECO:0000256" key="1">
    <source>
        <dbReference type="ARBA" id="ARBA00023015"/>
    </source>
</evidence>
<sequence length="333" mass="36497">MGLVNTVSLAGLPASERFDFWWETVAQSLVSVDASSEQAGDFWAELRSVDLGLVQVLRVRCASFEARRTPRRIRQSDAGGYQLCLLIGGGAGMRQGGREAVLTPADLMLYDTSRTFHAWSVAGAPGSRPPVVADSLTVLFPHTALPVPASAAERLLVTRLPGREGVGALLAAFLHRLMRHADQYTPADAIRLSTVLLDLLAALLSHELDVPPDPGAHDPHRVLLLRVQAFIEEHLGHADLSPATVAAAHHISVRHLQKIFEEHGLGVADWIRSRRLERCRRDLADPAQDPVPVRTIGARWGFPSPAHFTRAFHRAYGVPPARYRRRRRAPGGD</sequence>
<evidence type="ECO:0000256" key="3">
    <source>
        <dbReference type="ARBA" id="ARBA00023163"/>
    </source>
</evidence>
<dbReference type="PANTHER" id="PTHR46796">
    <property type="entry name" value="HTH-TYPE TRANSCRIPTIONAL ACTIVATOR RHAS-RELATED"/>
    <property type="match status" value="1"/>
</dbReference>
<keyword evidence="6" id="KW-1185">Reference proteome</keyword>
<dbReference type="PANTHER" id="PTHR46796:SF6">
    <property type="entry name" value="ARAC SUBFAMILY"/>
    <property type="match status" value="1"/>
</dbReference>
<name>A0A3A4A519_9ACTN</name>
<dbReference type="InterPro" id="IPR050204">
    <property type="entry name" value="AraC_XylS_family_regulators"/>
</dbReference>
<accession>A0A3A4A519</accession>
<dbReference type="GO" id="GO:0003700">
    <property type="term" value="F:DNA-binding transcription factor activity"/>
    <property type="evidence" value="ECO:0007669"/>
    <property type="project" value="InterPro"/>
</dbReference>
<keyword evidence="3" id="KW-0804">Transcription</keyword>
<organism evidence="5 6">
    <name type="scientific">Bailinhaonella thermotolerans</name>
    <dbReference type="NCBI Taxonomy" id="1070861"/>
    <lineage>
        <taxon>Bacteria</taxon>
        <taxon>Bacillati</taxon>
        <taxon>Actinomycetota</taxon>
        <taxon>Actinomycetes</taxon>
        <taxon>Streptosporangiales</taxon>
        <taxon>Streptosporangiaceae</taxon>
        <taxon>Bailinhaonella</taxon>
    </lineage>
</organism>
<dbReference type="RefSeq" id="WP_119930639.1">
    <property type="nucleotide sequence ID" value="NZ_QZEY01000020.1"/>
</dbReference>
<dbReference type="InterPro" id="IPR020449">
    <property type="entry name" value="Tscrpt_reg_AraC-type_HTH"/>
</dbReference>
<dbReference type="AlphaFoldDB" id="A0A3A4A519"/>
<dbReference type="Pfam" id="PF12833">
    <property type="entry name" value="HTH_18"/>
    <property type="match status" value="1"/>
</dbReference>